<evidence type="ECO:0000313" key="2">
    <source>
        <dbReference type="EMBL" id="GAA5159513.1"/>
    </source>
</evidence>
<evidence type="ECO:0000313" key="3">
    <source>
        <dbReference type="Proteomes" id="UP001428817"/>
    </source>
</evidence>
<keyword evidence="1" id="KW-0732">Signal</keyword>
<comment type="caution">
    <text evidence="2">The sequence shown here is derived from an EMBL/GenBank/DDBJ whole genome shotgun (WGS) entry which is preliminary data.</text>
</comment>
<proteinExistence type="predicted"/>
<dbReference type="Proteomes" id="UP001428817">
    <property type="component" value="Unassembled WGS sequence"/>
</dbReference>
<evidence type="ECO:0000256" key="1">
    <source>
        <dbReference type="SAM" id="SignalP"/>
    </source>
</evidence>
<accession>A0ABP9QB64</accession>
<gene>
    <name evidence="2" type="ORF">GCM10023321_40760</name>
</gene>
<protein>
    <submittedName>
        <fullName evidence="2">Uncharacterized protein</fullName>
    </submittedName>
</protein>
<reference evidence="3" key="1">
    <citation type="journal article" date="2019" name="Int. J. Syst. Evol. Microbiol.">
        <title>The Global Catalogue of Microorganisms (GCM) 10K type strain sequencing project: providing services to taxonomists for standard genome sequencing and annotation.</title>
        <authorList>
            <consortium name="The Broad Institute Genomics Platform"/>
            <consortium name="The Broad Institute Genome Sequencing Center for Infectious Disease"/>
            <person name="Wu L."/>
            <person name="Ma J."/>
        </authorList>
    </citation>
    <scope>NUCLEOTIDE SEQUENCE [LARGE SCALE GENOMIC DNA]</scope>
    <source>
        <strain evidence="3">JCM 18303</strain>
    </source>
</reference>
<organism evidence="2 3">
    <name type="scientific">Pseudonocardia eucalypti</name>
    <dbReference type="NCBI Taxonomy" id="648755"/>
    <lineage>
        <taxon>Bacteria</taxon>
        <taxon>Bacillati</taxon>
        <taxon>Actinomycetota</taxon>
        <taxon>Actinomycetes</taxon>
        <taxon>Pseudonocardiales</taxon>
        <taxon>Pseudonocardiaceae</taxon>
        <taxon>Pseudonocardia</taxon>
    </lineage>
</organism>
<name>A0ABP9QB64_9PSEU</name>
<dbReference type="EMBL" id="BAABJP010000019">
    <property type="protein sequence ID" value="GAA5159513.1"/>
    <property type="molecule type" value="Genomic_DNA"/>
</dbReference>
<feature type="signal peptide" evidence="1">
    <location>
        <begin position="1"/>
        <end position="21"/>
    </location>
</feature>
<sequence>MLLVGSLVTVLALAAGPAVTAQDIAGPGGQPARYPICGEGPGCYPHPPPVPGKHPAPAPAPIQHPVPGPVAGAMCGEDGCVATP</sequence>
<feature type="chain" id="PRO_5045833793" evidence="1">
    <location>
        <begin position="22"/>
        <end position="84"/>
    </location>
</feature>
<keyword evidence="3" id="KW-1185">Reference proteome</keyword>